<keyword evidence="5" id="KW-1185">Reference proteome</keyword>
<gene>
    <name evidence="4" type="primary">Klrg1_1</name>
    <name evidence="4" type="ORF">ALOBEC_R08165</name>
</gene>
<dbReference type="PROSITE" id="PS50041">
    <property type="entry name" value="C_TYPE_LECTIN_2"/>
    <property type="match status" value="1"/>
</dbReference>
<dbReference type="SUPFAM" id="SSF56436">
    <property type="entry name" value="C-type lectin-like"/>
    <property type="match status" value="1"/>
</dbReference>
<dbReference type="PANTHER" id="PTHR46746">
    <property type="entry name" value="KILLER CELL LECTIN-LIKE RECEPTOR SUBFAMILY F MEMBER 2"/>
    <property type="match status" value="1"/>
</dbReference>
<name>A0A7L4FMH8_9COLU</name>
<dbReference type="InterPro" id="IPR051379">
    <property type="entry name" value="C-type_Lectin_Receptor_IMM"/>
</dbReference>
<comment type="caution">
    <text evidence="4">The sequence shown here is derived from an EMBL/GenBank/DDBJ whole genome shotgun (WGS) entry which is preliminary data.</text>
</comment>
<keyword evidence="1" id="KW-0430">Lectin</keyword>
<dbReference type="OrthoDB" id="2142683at2759"/>
<dbReference type="InterPro" id="IPR016186">
    <property type="entry name" value="C-type_lectin-like/link_sf"/>
</dbReference>
<dbReference type="SMART" id="SM00034">
    <property type="entry name" value="CLECT"/>
    <property type="match status" value="1"/>
</dbReference>
<evidence type="ECO:0000256" key="2">
    <source>
        <dbReference type="ARBA" id="ARBA00023157"/>
    </source>
</evidence>
<reference evidence="4 5" key="1">
    <citation type="submission" date="2020-02" db="EMBL/GenBank/DDBJ databases">
        <title>Bird 10,000 Genomes (B10K) Project - Family phase.</title>
        <authorList>
            <person name="Zhang G."/>
        </authorList>
    </citation>
    <scope>NUCLEOTIDE SEQUENCE [LARGE SCALE GENOMIC DNA]</scope>
    <source>
        <strain evidence="4">B10K-DU-006-06</strain>
    </source>
</reference>
<evidence type="ECO:0000256" key="1">
    <source>
        <dbReference type="ARBA" id="ARBA00022734"/>
    </source>
</evidence>
<dbReference type="Proteomes" id="UP000541332">
    <property type="component" value="Unassembled WGS sequence"/>
</dbReference>
<protein>
    <submittedName>
        <fullName evidence="4">KLRG1 protein</fullName>
    </submittedName>
</protein>
<dbReference type="GO" id="GO:0030246">
    <property type="term" value="F:carbohydrate binding"/>
    <property type="evidence" value="ECO:0007669"/>
    <property type="project" value="UniProtKB-KW"/>
</dbReference>
<dbReference type="Gene3D" id="3.10.100.10">
    <property type="entry name" value="Mannose-Binding Protein A, subunit A"/>
    <property type="match status" value="1"/>
</dbReference>
<keyword evidence="2" id="KW-1015">Disulfide bond</keyword>
<dbReference type="InterPro" id="IPR016187">
    <property type="entry name" value="CTDL_fold"/>
</dbReference>
<evidence type="ECO:0000313" key="5">
    <source>
        <dbReference type="Proteomes" id="UP000541332"/>
    </source>
</evidence>
<accession>A0A7L4FMH8</accession>
<feature type="non-terminal residue" evidence="4">
    <location>
        <position position="1"/>
    </location>
</feature>
<dbReference type="InterPro" id="IPR001304">
    <property type="entry name" value="C-type_lectin-like"/>
</dbReference>
<dbReference type="EMBL" id="VWYH01004568">
    <property type="protein sequence ID" value="NXW87231.1"/>
    <property type="molecule type" value="Genomic_DNA"/>
</dbReference>
<dbReference type="Pfam" id="PF00059">
    <property type="entry name" value="Lectin_C"/>
    <property type="match status" value="1"/>
</dbReference>
<evidence type="ECO:0000313" key="4">
    <source>
        <dbReference type="EMBL" id="NXW87231.1"/>
    </source>
</evidence>
<proteinExistence type="predicted"/>
<evidence type="ECO:0000259" key="3">
    <source>
        <dbReference type="PROSITE" id="PS50041"/>
    </source>
</evidence>
<feature type="domain" description="C-type lectin" evidence="3">
    <location>
        <begin position="13"/>
        <end position="121"/>
    </location>
</feature>
<feature type="non-terminal residue" evidence="4">
    <location>
        <position position="149"/>
    </location>
</feature>
<organism evidence="4 5">
    <name type="scientific">Pampusana beccarii</name>
    <name type="common">Western bronze ground-dove</name>
    <dbReference type="NCBI Taxonomy" id="2953425"/>
    <lineage>
        <taxon>Eukaryota</taxon>
        <taxon>Metazoa</taxon>
        <taxon>Chordata</taxon>
        <taxon>Craniata</taxon>
        <taxon>Vertebrata</taxon>
        <taxon>Euteleostomi</taxon>
        <taxon>Archelosauria</taxon>
        <taxon>Archosauria</taxon>
        <taxon>Dinosauria</taxon>
        <taxon>Saurischia</taxon>
        <taxon>Theropoda</taxon>
        <taxon>Coelurosauria</taxon>
        <taxon>Aves</taxon>
        <taxon>Neognathae</taxon>
        <taxon>Neoaves</taxon>
        <taxon>Columbimorphae</taxon>
        <taxon>Columbiformes</taxon>
        <taxon>Columbidae</taxon>
        <taxon>Pampusana</taxon>
    </lineage>
</organism>
<dbReference type="PANTHER" id="PTHR46746:SF9">
    <property type="entry name" value="CD209 ANTIGEN-LIKE PROTEIN C-LIKE"/>
    <property type="match status" value="1"/>
</dbReference>
<sequence>GRCQFCPAGWLWDAGQCYYFSFAKKTWEQSREDCCSRRAQLVTIRTNTTLAFLVRMANTEVFHVGLKWDVSRFDWKWLDGTTLKGRFPIQRSTRSFLACGRVSGSGLSGGLCADGLGWVCEQRAATLQWLRSSSPTFLWGNTTYTCVAP</sequence>
<dbReference type="AlphaFoldDB" id="A0A7L4FMH8"/>